<dbReference type="EMBL" id="LCTW02000208">
    <property type="protein sequence ID" value="KXX76483.1"/>
    <property type="molecule type" value="Genomic_DNA"/>
</dbReference>
<accession>A0A175VYP7</accession>
<dbReference type="InterPro" id="IPR050121">
    <property type="entry name" value="Cytochrome_P450_monoxygenase"/>
</dbReference>
<dbReference type="Pfam" id="PF00067">
    <property type="entry name" value="p450"/>
    <property type="match status" value="2"/>
</dbReference>
<evidence type="ECO:0000256" key="3">
    <source>
        <dbReference type="ARBA" id="ARBA00022617"/>
    </source>
</evidence>
<name>A0A175VYP7_9PEZI</name>
<dbReference type="GO" id="GO:0005506">
    <property type="term" value="F:iron ion binding"/>
    <property type="evidence" value="ECO:0007669"/>
    <property type="project" value="InterPro"/>
</dbReference>
<organism evidence="7 8">
    <name type="scientific">Madurella mycetomatis</name>
    <dbReference type="NCBI Taxonomy" id="100816"/>
    <lineage>
        <taxon>Eukaryota</taxon>
        <taxon>Fungi</taxon>
        <taxon>Dikarya</taxon>
        <taxon>Ascomycota</taxon>
        <taxon>Pezizomycotina</taxon>
        <taxon>Sordariomycetes</taxon>
        <taxon>Sordariomycetidae</taxon>
        <taxon>Sordariales</taxon>
        <taxon>Sordariales incertae sedis</taxon>
        <taxon>Madurella</taxon>
    </lineage>
</organism>
<dbReference type="GO" id="GO:0020037">
    <property type="term" value="F:heme binding"/>
    <property type="evidence" value="ECO:0007669"/>
    <property type="project" value="InterPro"/>
</dbReference>
<dbReference type="InterPro" id="IPR002401">
    <property type="entry name" value="Cyt_P450_E_grp-I"/>
</dbReference>
<comment type="similarity">
    <text evidence="2">Belongs to the cytochrome P450 family.</text>
</comment>
<dbReference type="VEuPathDB" id="FungiDB:MMYC01_206841"/>
<comment type="cofactor">
    <cofactor evidence="1 6">
        <name>heme</name>
        <dbReference type="ChEBI" id="CHEBI:30413"/>
    </cofactor>
</comment>
<comment type="caution">
    <text evidence="7">The sequence shown here is derived from an EMBL/GenBank/DDBJ whole genome shotgun (WGS) entry which is preliminary data.</text>
</comment>
<proteinExistence type="inferred from homology"/>
<gene>
    <name evidence="7" type="ORF">MMYC01_206841</name>
</gene>
<keyword evidence="8" id="KW-1185">Reference proteome</keyword>
<dbReference type="GO" id="GO:0004497">
    <property type="term" value="F:monooxygenase activity"/>
    <property type="evidence" value="ECO:0007669"/>
    <property type="project" value="InterPro"/>
</dbReference>
<evidence type="ECO:0000256" key="2">
    <source>
        <dbReference type="ARBA" id="ARBA00010617"/>
    </source>
</evidence>
<evidence type="ECO:0000256" key="5">
    <source>
        <dbReference type="ARBA" id="ARBA00023004"/>
    </source>
</evidence>
<keyword evidence="3 6" id="KW-0349">Heme</keyword>
<dbReference type="PANTHER" id="PTHR24305">
    <property type="entry name" value="CYTOCHROME P450"/>
    <property type="match status" value="1"/>
</dbReference>
<dbReference type="InterPro" id="IPR036396">
    <property type="entry name" value="Cyt_P450_sf"/>
</dbReference>
<dbReference type="STRING" id="100816.A0A175VYP7"/>
<keyword evidence="5 6" id="KW-0408">Iron</keyword>
<dbReference type="PRINTS" id="PR00385">
    <property type="entry name" value="P450"/>
</dbReference>
<dbReference type="InterPro" id="IPR001128">
    <property type="entry name" value="Cyt_P450"/>
</dbReference>
<dbReference type="SUPFAM" id="SSF48264">
    <property type="entry name" value="Cytochrome P450"/>
    <property type="match status" value="1"/>
</dbReference>
<dbReference type="PANTHER" id="PTHR24305:SF232">
    <property type="entry name" value="P450, PUTATIVE (EUROFUNG)-RELATED"/>
    <property type="match status" value="1"/>
</dbReference>
<evidence type="ECO:0000256" key="4">
    <source>
        <dbReference type="ARBA" id="ARBA00022723"/>
    </source>
</evidence>
<evidence type="ECO:0000256" key="6">
    <source>
        <dbReference type="PIRSR" id="PIRSR602401-1"/>
    </source>
</evidence>
<dbReference type="PRINTS" id="PR00463">
    <property type="entry name" value="EP450I"/>
</dbReference>
<feature type="binding site" description="axial binding residue" evidence="6">
    <location>
        <position position="555"/>
    </location>
    <ligand>
        <name>heme</name>
        <dbReference type="ChEBI" id="CHEBI:30413"/>
    </ligand>
    <ligandPart>
        <name>Fe</name>
        <dbReference type="ChEBI" id="CHEBI:18248"/>
    </ligandPart>
</feature>
<reference evidence="7 8" key="1">
    <citation type="journal article" date="2016" name="Genome Announc.">
        <title>Genome Sequence of Madurella mycetomatis mm55, Isolated from a Human Mycetoma Case in Sudan.</title>
        <authorList>
            <person name="Smit S."/>
            <person name="Derks M.F."/>
            <person name="Bervoets S."/>
            <person name="Fahal A."/>
            <person name="van Leeuwen W."/>
            <person name="van Belkum A."/>
            <person name="van de Sande W.W."/>
        </authorList>
    </citation>
    <scope>NUCLEOTIDE SEQUENCE [LARGE SCALE GENOMIC DNA]</scope>
    <source>
        <strain evidence="8">mm55</strain>
    </source>
</reference>
<evidence type="ECO:0000256" key="1">
    <source>
        <dbReference type="ARBA" id="ARBA00001971"/>
    </source>
</evidence>
<dbReference type="OrthoDB" id="1470350at2759"/>
<protein>
    <submittedName>
        <fullName evidence="7">Cytochrome P450 2J2</fullName>
    </submittedName>
</protein>
<evidence type="ECO:0000313" key="8">
    <source>
        <dbReference type="Proteomes" id="UP000078237"/>
    </source>
</evidence>
<keyword evidence="4 6" id="KW-0479">Metal-binding</keyword>
<evidence type="ECO:0000313" key="7">
    <source>
        <dbReference type="EMBL" id="KXX76483.1"/>
    </source>
</evidence>
<dbReference type="Gene3D" id="1.10.630.10">
    <property type="entry name" value="Cytochrome P450"/>
    <property type="match status" value="1"/>
</dbReference>
<sequence>MSELMNSTNHRLEPLQTWGAYVGHTKGAIPTDQLGQLLLFVLGIGLLWRVLRRFLLPKPIPGIPYIEASANNILGDIPAMLEHIKATDGTFVTYLRSAMDRLNSPVVQVFMFPFGKPLVLLGDFAEAHDLLLHREHEFDRSATLGDLLLGILPNHHVHLPTGVQWKAQRLLIRDLMTPSFLHNIAGPVLYKSAANLIELWRTKARIADGRPFDAHHDLYNFALDAMSGFTFGHGFDHSTVRRAVEAIQGIDGSAQEVLRSKGTKEDPITFPHVKAADLMWAFEELTQLVAYLLGNPFPHLTWAYVMRKPASKKANRIKEEFIRGELRRAVQRLDHEGGEKPASAVDYIVAREKTLAEKAGRKPDFFSAMIVDEVFGIVYTGHETTSTMLSWAVKYLADTPSAQSKLRDALHAQFAEAKAEGRAPTVQEITSKQVPWLEATIEESLRCSATAPSIDRMALVDTQILGYHIPKGTVVSQPCSGPSITMPAFSIDDTLRSPTSLAALRDGGTVPPNWKPEGITTWKPERWLVTGSDGRVEFNPKAGPQVAFGLGTRGCYGKRLTYVESRILLTLLVWNFELLQCAPQISRLTARIAMFG</sequence>
<dbReference type="Proteomes" id="UP000078237">
    <property type="component" value="Unassembled WGS sequence"/>
</dbReference>
<dbReference type="GO" id="GO:0016705">
    <property type="term" value="F:oxidoreductase activity, acting on paired donors, with incorporation or reduction of molecular oxygen"/>
    <property type="evidence" value="ECO:0007669"/>
    <property type="project" value="InterPro"/>
</dbReference>
<dbReference type="AlphaFoldDB" id="A0A175VYP7"/>